<dbReference type="InterPro" id="IPR052455">
    <property type="entry name" value="Tricalbin_domain"/>
</dbReference>
<accession>A0A2J5HEP4</accession>
<organism evidence="2 3">
    <name type="scientific">Aspergillus taichungensis</name>
    <dbReference type="NCBI Taxonomy" id="482145"/>
    <lineage>
        <taxon>Eukaryota</taxon>
        <taxon>Fungi</taxon>
        <taxon>Dikarya</taxon>
        <taxon>Ascomycota</taxon>
        <taxon>Pezizomycotina</taxon>
        <taxon>Eurotiomycetes</taxon>
        <taxon>Eurotiomycetidae</taxon>
        <taxon>Eurotiales</taxon>
        <taxon>Aspergillaceae</taxon>
        <taxon>Aspergillus</taxon>
        <taxon>Aspergillus subgen. Circumdati</taxon>
    </lineage>
</organism>
<evidence type="ECO:0000313" key="3">
    <source>
        <dbReference type="Proteomes" id="UP000235023"/>
    </source>
</evidence>
<dbReference type="AlphaFoldDB" id="A0A2J5HEP4"/>
<keyword evidence="1" id="KW-1133">Transmembrane helix</keyword>
<feature type="transmembrane region" description="Helical" evidence="1">
    <location>
        <begin position="29"/>
        <end position="57"/>
    </location>
</feature>
<sequence length="240" mass="27955">MGKPYLPIQYPNLRHVLETIEQTYRESKIIVIVCLTAWAIRRLNLGFVWIIILLAFCRTQQRVTLRRIQQAIHDEQRRHHAQKRAVEHGETVLWLNVLLGRVWHQYERTLCQRILRYVNSNLARQGNDSPAEAVILESWRSIAQPLRLTKVTTKFIPGSQNIILEGDFVVSLLPPEHSFLYNHYLTLLELTAPENTTTADDEPLLDLTITHKRDPSTKKKKEHDLSVKVRTFTTTGVLRL</sequence>
<reference evidence="3" key="1">
    <citation type="submission" date="2017-12" db="EMBL/GenBank/DDBJ databases">
        <authorList>
            <consortium name="DOE Joint Genome Institute"/>
            <person name="Mondo S.J."/>
            <person name="Kjaerbolling I."/>
            <person name="Vesth T.C."/>
            <person name="Frisvad J.C."/>
            <person name="Nybo J.L."/>
            <person name="Theobald S."/>
            <person name="Kuo A."/>
            <person name="Bowyer P."/>
            <person name="Matsuda Y."/>
            <person name="Lyhne E.K."/>
            <person name="Kogle M.E."/>
            <person name="Clum A."/>
            <person name="Lipzen A."/>
            <person name="Salamov A."/>
            <person name="Ngan C.Y."/>
            <person name="Daum C."/>
            <person name="Chiniquy J."/>
            <person name="Barry K."/>
            <person name="LaButti K."/>
            <person name="Haridas S."/>
            <person name="Simmons B.A."/>
            <person name="Magnuson J.K."/>
            <person name="Mortensen U.H."/>
            <person name="Larsen T.O."/>
            <person name="Grigoriev I.V."/>
            <person name="Baker S.E."/>
            <person name="Andersen M.R."/>
            <person name="Nordberg H.P."/>
            <person name="Cantor M.N."/>
            <person name="Hua S.X."/>
        </authorList>
    </citation>
    <scope>NUCLEOTIDE SEQUENCE [LARGE SCALE GENOMIC DNA]</scope>
    <source>
        <strain evidence="3">IBT 19404</strain>
    </source>
</reference>
<dbReference type="Proteomes" id="UP000235023">
    <property type="component" value="Unassembled WGS sequence"/>
</dbReference>
<keyword evidence="1" id="KW-0812">Transmembrane</keyword>
<evidence type="ECO:0000313" key="2">
    <source>
        <dbReference type="EMBL" id="PLN75329.1"/>
    </source>
</evidence>
<feature type="non-terminal residue" evidence="2">
    <location>
        <position position="240"/>
    </location>
</feature>
<dbReference type="EMBL" id="KZ559653">
    <property type="protein sequence ID" value="PLN75329.1"/>
    <property type="molecule type" value="Genomic_DNA"/>
</dbReference>
<proteinExistence type="predicted"/>
<keyword evidence="3" id="KW-1185">Reference proteome</keyword>
<dbReference type="PANTHER" id="PTHR46980:SF2">
    <property type="entry name" value="TRICALBIN-1-RELATED"/>
    <property type="match status" value="1"/>
</dbReference>
<name>A0A2J5HEP4_9EURO</name>
<keyword evidence="1" id="KW-0472">Membrane</keyword>
<protein>
    <submittedName>
        <fullName evidence="2">Uncharacterized protein</fullName>
    </submittedName>
</protein>
<dbReference type="PANTHER" id="PTHR46980">
    <property type="entry name" value="TRICALBIN-1-RELATED"/>
    <property type="match status" value="1"/>
</dbReference>
<dbReference type="OrthoDB" id="419768at2759"/>
<gene>
    <name evidence="2" type="ORF">BDW42DRAFT_180862</name>
</gene>
<evidence type="ECO:0000256" key="1">
    <source>
        <dbReference type="SAM" id="Phobius"/>
    </source>
</evidence>